<dbReference type="OrthoDB" id="37659at2759"/>
<feature type="compositionally biased region" description="Pro residues" evidence="1">
    <location>
        <begin position="10"/>
        <end position="22"/>
    </location>
</feature>
<dbReference type="RefSeq" id="XP_009541950.1">
    <property type="nucleotide sequence ID" value="XM_009543655.1"/>
</dbReference>
<keyword evidence="3" id="KW-1185">Reference proteome</keyword>
<dbReference type="Proteomes" id="UP000030671">
    <property type="component" value="Unassembled WGS sequence"/>
</dbReference>
<evidence type="ECO:0000313" key="3">
    <source>
        <dbReference type="Proteomes" id="UP000030671"/>
    </source>
</evidence>
<evidence type="ECO:0000256" key="1">
    <source>
        <dbReference type="SAM" id="MobiDB-lite"/>
    </source>
</evidence>
<proteinExistence type="predicted"/>
<dbReference type="AlphaFoldDB" id="W4KGS5"/>
<protein>
    <submittedName>
        <fullName evidence="2">Uncharacterized protein</fullName>
    </submittedName>
</protein>
<accession>W4KGS5</accession>
<dbReference type="HOGENOM" id="CLU_101869_0_0_1"/>
<evidence type="ECO:0000313" key="2">
    <source>
        <dbReference type="EMBL" id="ETW85058.1"/>
    </source>
</evidence>
<name>W4KGS5_HETIT</name>
<organism evidence="2 3">
    <name type="scientific">Heterobasidion irregulare (strain TC 32-1)</name>
    <dbReference type="NCBI Taxonomy" id="747525"/>
    <lineage>
        <taxon>Eukaryota</taxon>
        <taxon>Fungi</taxon>
        <taxon>Dikarya</taxon>
        <taxon>Basidiomycota</taxon>
        <taxon>Agaricomycotina</taxon>
        <taxon>Agaricomycetes</taxon>
        <taxon>Russulales</taxon>
        <taxon>Bondarzewiaceae</taxon>
        <taxon>Heterobasidion</taxon>
        <taxon>Heterobasidion annosum species complex</taxon>
    </lineage>
</organism>
<reference evidence="2 3" key="1">
    <citation type="journal article" date="2012" name="New Phytol.">
        <title>Insight into trade-off between wood decay and parasitism from the genome of a fungal forest pathogen.</title>
        <authorList>
            <person name="Olson A."/>
            <person name="Aerts A."/>
            <person name="Asiegbu F."/>
            <person name="Belbahri L."/>
            <person name="Bouzid O."/>
            <person name="Broberg A."/>
            <person name="Canback B."/>
            <person name="Coutinho P.M."/>
            <person name="Cullen D."/>
            <person name="Dalman K."/>
            <person name="Deflorio G."/>
            <person name="van Diepen L.T."/>
            <person name="Dunand C."/>
            <person name="Duplessis S."/>
            <person name="Durling M."/>
            <person name="Gonthier P."/>
            <person name="Grimwood J."/>
            <person name="Fossdal C.G."/>
            <person name="Hansson D."/>
            <person name="Henrissat B."/>
            <person name="Hietala A."/>
            <person name="Himmelstrand K."/>
            <person name="Hoffmeister D."/>
            <person name="Hogberg N."/>
            <person name="James T.Y."/>
            <person name="Karlsson M."/>
            <person name="Kohler A."/>
            <person name="Kues U."/>
            <person name="Lee Y.H."/>
            <person name="Lin Y.C."/>
            <person name="Lind M."/>
            <person name="Lindquist E."/>
            <person name="Lombard V."/>
            <person name="Lucas S."/>
            <person name="Lunden K."/>
            <person name="Morin E."/>
            <person name="Murat C."/>
            <person name="Park J."/>
            <person name="Raffaello T."/>
            <person name="Rouze P."/>
            <person name="Salamov A."/>
            <person name="Schmutz J."/>
            <person name="Solheim H."/>
            <person name="Stahlberg J."/>
            <person name="Velez H."/>
            <person name="de Vries R.P."/>
            <person name="Wiebenga A."/>
            <person name="Woodward S."/>
            <person name="Yakovlev I."/>
            <person name="Garbelotto M."/>
            <person name="Martin F."/>
            <person name="Grigoriev I.V."/>
            <person name="Stenlid J."/>
        </authorList>
    </citation>
    <scope>NUCLEOTIDE SEQUENCE [LARGE SCALE GENOMIC DNA]</scope>
    <source>
        <strain evidence="2 3">TC 32-1</strain>
    </source>
</reference>
<dbReference type="EMBL" id="KI925455">
    <property type="protein sequence ID" value="ETW85058.1"/>
    <property type="molecule type" value="Genomic_DNA"/>
</dbReference>
<feature type="region of interest" description="Disordered" evidence="1">
    <location>
        <begin position="1"/>
        <end position="22"/>
    </location>
</feature>
<sequence>MMGKPLPNQGRPPPSVRLPPPDISHIFRDPKGNLDAYIVVVKASRVNATAHDHHWLLCWLVAQDASGPVYHELQAVHEATTGLPHLTFWGPRTGYLGGVTRQSLHIPLAKLTPAQRAALDKLSWEIPVMEPDGHWNSRSWLRALLDKAVREGVLARDVCDAALHKANHAYDVIPYVFSLTVQKPERFASIYIIQTLFIRSKVGRRLG</sequence>
<gene>
    <name evidence="2" type="ORF">HETIRDRAFT_115476</name>
</gene>
<dbReference type="KEGG" id="hir:HETIRDRAFT_115476"/>
<dbReference type="GeneID" id="20666486"/>
<dbReference type="InParanoid" id="W4KGS5"/>